<sequence>MRVMNKYNTHKHVLFNKRINDNLEQQAQTLFKSWLVDFDPFKNGKFVESEMGMIPEGWKVISLQEYCQEITRGNIPTYVEKSNRPILNQKVNKGVSLEKQYYKYNSENVEVSISKMAHYGDVLLNSLGQGTLGRVHLYKEKLGNVIIDQFITILRTNLFVKSAYLSYTLNRPEYQTIIEGNVTGSTGMWVLTINNVRNIKIIVPKESCFLELAPIINSIYQAISNNTAEMEQLCTLRDCILPHLMSGELKINDLNC</sequence>
<dbReference type="AlphaFoldDB" id="A0A7J5JZY2"/>
<organism evidence="3 4">
    <name type="scientific">Bacteroides thetaiotaomicron</name>
    <dbReference type="NCBI Taxonomy" id="818"/>
    <lineage>
        <taxon>Bacteria</taxon>
        <taxon>Pseudomonadati</taxon>
        <taxon>Bacteroidota</taxon>
        <taxon>Bacteroidia</taxon>
        <taxon>Bacteroidales</taxon>
        <taxon>Bacteroidaceae</taxon>
        <taxon>Bacteroides</taxon>
    </lineage>
</organism>
<gene>
    <name evidence="3" type="ORF">GAN75_07065</name>
</gene>
<dbReference type="Proteomes" id="UP000436825">
    <property type="component" value="Unassembled WGS sequence"/>
</dbReference>
<dbReference type="Gene3D" id="3.90.220.20">
    <property type="entry name" value="DNA methylase specificity domains"/>
    <property type="match status" value="1"/>
</dbReference>
<keyword evidence="3" id="KW-0378">Hydrolase</keyword>
<evidence type="ECO:0000256" key="1">
    <source>
        <dbReference type="ARBA" id="ARBA00022747"/>
    </source>
</evidence>
<dbReference type="PANTHER" id="PTHR30408:SF13">
    <property type="entry name" value="TYPE I RESTRICTION ENZYME HINDI SPECIFICITY SUBUNIT"/>
    <property type="match status" value="1"/>
</dbReference>
<dbReference type="InterPro" id="IPR044946">
    <property type="entry name" value="Restrct_endonuc_typeI_TRD_sf"/>
</dbReference>
<dbReference type="EMBL" id="WCRW01000004">
    <property type="protein sequence ID" value="KAB4457158.1"/>
    <property type="molecule type" value="Genomic_DNA"/>
</dbReference>
<keyword evidence="1" id="KW-0680">Restriction system</keyword>
<name>A0A7J5JZY2_BACT4</name>
<dbReference type="PANTHER" id="PTHR30408">
    <property type="entry name" value="TYPE-1 RESTRICTION ENZYME ECOKI SPECIFICITY PROTEIN"/>
    <property type="match status" value="1"/>
</dbReference>
<dbReference type="SUPFAM" id="SSF116734">
    <property type="entry name" value="DNA methylase specificity domain"/>
    <property type="match status" value="1"/>
</dbReference>
<evidence type="ECO:0000313" key="3">
    <source>
        <dbReference type="EMBL" id="KAB4457158.1"/>
    </source>
</evidence>
<accession>A0A7J5JZY2</accession>
<keyword evidence="3" id="KW-0540">Nuclease</keyword>
<keyword evidence="2" id="KW-0238">DNA-binding</keyword>
<proteinExistence type="predicted"/>
<evidence type="ECO:0000313" key="4">
    <source>
        <dbReference type="Proteomes" id="UP000436825"/>
    </source>
</evidence>
<dbReference type="GO" id="GO:0004519">
    <property type="term" value="F:endonuclease activity"/>
    <property type="evidence" value="ECO:0007669"/>
    <property type="project" value="UniProtKB-KW"/>
</dbReference>
<protein>
    <submittedName>
        <fullName evidence="3">Restriction endonuclease subunit S</fullName>
    </submittedName>
</protein>
<evidence type="ECO:0000256" key="2">
    <source>
        <dbReference type="ARBA" id="ARBA00023125"/>
    </source>
</evidence>
<keyword evidence="3" id="KW-0255">Endonuclease</keyword>
<comment type="caution">
    <text evidence="3">The sequence shown here is derived from an EMBL/GenBank/DDBJ whole genome shotgun (WGS) entry which is preliminary data.</text>
</comment>
<dbReference type="GO" id="GO:0003677">
    <property type="term" value="F:DNA binding"/>
    <property type="evidence" value="ECO:0007669"/>
    <property type="project" value="UniProtKB-KW"/>
</dbReference>
<dbReference type="GO" id="GO:0009307">
    <property type="term" value="P:DNA restriction-modification system"/>
    <property type="evidence" value="ECO:0007669"/>
    <property type="project" value="UniProtKB-KW"/>
</dbReference>
<dbReference type="InterPro" id="IPR052021">
    <property type="entry name" value="Type-I_RS_S_subunit"/>
</dbReference>
<reference evidence="3 4" key="1">
    <citation type="journal article" date="2019" name="Nat. Med.">
        <title>A library of human gut bacterial isolates paired with longitudinal multiomics data enables mechanistic microbiome research.</title>
        <authorList>
            <person name="Poyet M."/>
            <person name="Groussin M."/>
            <person name="Gibbons S.M."/>
            <person name="Avila-Pacheco J."/>
            <person name="Jiang X."/>
            <person name="Kearney S.M."/>
            <person name="Perrotta A.R."/>
            <person name="Berdy B."/>
            <person name="Zhao S."/>
            <person name="Lieberman T.D."/>
            <person name="Swanson P.K."/>
            <person name="Smith M."/>
            <person name="Roesemann S."/>
            <person name="Alexander J.E."/>
            <person name="Rich S.A."/>
            <person name="Livny J."/>
            <person name="Vlamakis H."/>
            <person name="Clish C."/>
            <person name="Bullock K."/>
            <person name="Deik A."/>
            <person name="Scott J."/>
            <person name="Pierce K.A."/>
            <person name="Xavier R.J."/>
            <person name="Alm E.J."/>
        </authorList>
    </citation>
    <scope>NUCLEOTIDE SEQUENCE [LARGE SCALE GENOMIC DNA]</scope>
    <source>
        <strain evidence="3 4">BIOML-A160</strain>
    </source>
</reference>